<gene>
    <name evidence="1" type="ORF">SDC9_15427</name>
</gene>
<proteinExistence type="predicted"/>
<evidence type="ECO:0008006" key="2">
    <source>
        <dbReference type="Google" id="ProtNLM"/>
    </source>
</evidence>
<dbReference type="AlphaFoldDB" id="A0A644TS20"/>
<dbReference type="EMBL" id="VSSQ01000048">
    <property type="protein sequence ID" value="MPL69680.1"/>
    <property type="molecule type" value="Genomic_DNA"/>
</dbReference>
<sequence length="135" mass="15209">MKKLPLMLFLFPLVFASCDLGGEHYSRYYDYVDIDELSVPDSAMTGDTVPVYARAGAPNGCWSQLELYCYPYNDTLYLVNASGLYESHDGVCPEIYVTKDSTFRFIPDTAGVYIFAAQSRSKPVMFDTLVVMHAR</sequence>
<evidence type="ECO:0000313" key="1">
    <source>
        <dbReference type="EMBL" id="MPL69680.1"/>
    </source>
</evidence>
<accession>A0A644TS20</accession>
<reference evidence="1" key="1">
    <citation type="submission" date="2019-08" db="EMBL/GenBank/DDBJ databases">
        <authorList>
            <person name="Kucharzyk K."/>
            <person name="Murdoch R.W."/>
            <person name="Higgins S."/>
            <person name="Loffler F."/>
        </authorList>
    </citation>
    <scope>NUCLEOTIDE SEQUENCE</scope>
</reference>
<dbReference type="PROSITE" id="PS51257">
    <property type="entry name" value="PROKAR_LIPOPROTEIN"/>
    <property type="match status" value="1"/>
</dbReference>
<protein>
    <recommendedName>
        <fullName evidence="2">Lipoprotein</fullName>
    </recommendedName>
</protein>
<comment type="caution">
    <text evidence="1">The sequence shown here is derived from an EMBL/GenBank/DDBJ whole genome shotgun (WGS) entry which is preliminary data.</text>
</comment>
<name>A0A644TS20_9ZZZZ</name>
<organism evidence="1">
    <name type="scientific">bioreactor metagenome</name>
    <dbReference type="NCBI Taxonomy" id="1076179"/>
    <lineage>
        <taxon>unclassified sequences</taxon>
        <taxon>metagenomes</taxon>
        <taxon>ecological metagenomes</taxon>
    </lineage>
</organism>